<feature type="compositionally biased region" description="Basic residues" evidence="1">
    <location>
        <begin position="240"/>
        <end position="255"/>
    </location>
</feature>
<feature type="region of interest" description="Disordered" evidence="1">
    <location>
        <begin position="186"/>
        <end position="268"/>
    </location>
</feature>
<keyword evidence="3" id="KW-1185">Reference proteome</keyword>
<evidence type="ECO:0000256" key="1">
    <source>
        <dbReference type="SAM" id="MobiDB-lite"/>
    </source>
</evidence>
<name>A0A1X2H2U5_SYNRA</name>
<dbReference type="InParanoid" id="A0A1X2H2U5"/>
<organism evidence="2 3">
    <name type="scientific">Syncephalastrum racemosum</name>
    <name type="common">Filamentous fungus</name>
    <dbReference type="NCBI Taxonomy" id="13706"/>
    <lineage>
        <taxon>Eukaryota</taxon>
        <taxon>Fungi</taxon>
        <taxon>Fungi incertae sedis</taxon>
        <taxon>Mucoromycota</taxon>
        <taxon>Mucoromycotina</taxon>
        <taxon>Mucoromycetes</taxon>
        <taxon>Mucorales</taxon>
        <taxon>Syncephalastraceae</taxon>
        <taxon>Syncephalastrum</taxon>
    </lineage>
</organism>
<evidence type="ECO:0000313" key="3">
    <source>
        <dbReference type="Proteomes" id="UP000242180"/>
    </source>
</evidence>
<accession>A0A1X2H2U5</accession>
<evidence type="ECO:0000313" key="2">
    <source>
        <dbReference type="EMBL" id="ORY92130.1"/>
    </source>
</evidence>
<feature type="region of interest" description="Disordered" evidence="1">
    <location>
        <begin position="1"/>
        <end position="151"/>
    </location>
</feature>
<dbReference type="EMBL" id="MCGN01000010">
    <property type="protein sequence ID" value="ORY92130.1"/>
    <property type="molecule type" value="Genomic_DNA"/>
</dbReference>
<feature type="compositionally biased region" description="Low complexity" evidence="1">
    <location>
        <begin position="48"/>
        <end position="59"/>
    </location>
</feature>
<sequence length="326" mass="36660">MIRVTAKNRGPATNHSLHQRSRSAGDMDMLHQQHPQQKRPTMPVTARSSSSSSSSAASSGTRTPPLASSMIPSRAMTPNSKPQYSHLHPQPRANAAAANTHHRRSTGNMDGIMSSARPVATTVQPRTKPVSRPASTVYGYHPQQQQQQQQEVYRRSMDIDLLYQQQQQMQQQMQTYPHSMYAHGTNAMLRPGKQHGRPSSDLLMPPQRQPTPQPALSYYSPQPSRRSLAAMVDGVQQQDHRHKKPQKSRHQRNGSHTHVSGGSGYVYDQTSTNARRRAEMRRMDPMPTQTRSTPQPSYNMNNMNNMNNMMPMTQQAYLPGTYGQMS</sequence>
<dbReference type="AlphaFoldDB" id="A0A1X2H2U5"/>
<dbReference type="Proteomes" id="UP000242180">
    <property type="component" value="Unassembled WGS sequence"/>
</dbReference>
<protein>
    <submittedName>
        <fullName evidence="2">Uncharacterized protein</fullName>
    </submittedName>
</protein>
<gene>
    <name evidence="2" type="ORF">BCR43DRAFT_81690</name>
</gene>
<comment type="caution">
    <text evidence="2">The sequence shown here is derived from an EMBL/GenBank/DDBJ whole genome shotgun (WGS) entry which is preliminary data.</text>
</comment>
<proteinExistence type="predicted"/>
<reference evidence="2 3" key="1">
    <citation type="submission" date="2016-07" db="EMBL/GenBank/DDBJ databases">
        <title>Pervasive Adenine N6-methylation of Active Genes in Fungi.</title>
        <authorList>
            <consortium name="DOE Joint Genome Institute"/>
            <person name="Mondo S.J."/>
            <person name="Dannebaum R.O."/>
            <person name="Kuo R.C."/>
            <person name="Labutti K."/>
            <person name="Haridas S."/>
            <person name="Kuo A."/>
            <person name="Salamov A."/>
            <person name="Ahrendt S.R."/>
            <person name="Lipzen A."/>
            <person name="Sullivan W."/>
            <person name="Andreopoulos W.B."/>
            <person name="Clum A."/>
            <person name="Lindquist E."/>
            <person name="Daum C."/>
            <person name="Ramamoorthy G.K."/>
            <person name="Gryganskyi A."/>
            <person name="Culley D."/>
            <person name="Magnuson J.K."/>
            <person name="James T.Y."/>
            <person name="O'Malley M.A."/>
            <person name="Stajich J.E."/>
            <person name="Spatafora J.W."/>
            <person name="Visel A."/>
            <person name="Grigoriev I.V."/>
        </authorList>
    </citation>
    <scope>NUCLEOTIDE SEQUENCE [LARGE SCALE GENOMIC DNA]</scope>
    <source>
        <strain evidence="2 3">NRRL 2496</strain>
    </source>
</reference>